<feature type="compositionally biased region" description="Acidic residues" evidence="1">
    <location>
        <begin position="30"/>
        <end position="50"/>
    </location>
</feature>
<feature type="compositionally biased region" description="Acidic residues" evidence="1">
    <location>
        <begin position="385"/>
        <end position="395"/>
    </location>
</feature>
<evidence type="ECO:0000259" key="3">
    <source>
        <dbReference type="Pfam" id="PF21666"/>
    </source>
</evidence>
<evidence type="ECO:0000313" key="4">
    <source>
        <dbReference type="EMBL" id="WOO78955.1"/>
    </source>
</evidence>
<feature type="compositionally biased region" description="Acidic residues" evidence="1">
    <location>
        <begin position="1"/>
        <end position="17"/>
    </location>
</feature>
<proteinExistence type="predicted"/>
<protein>
    <submittedName>
        <fullName evidence="4">Uncharacterized protein</fullName>
    </submittedName>
</protein>
<feature type="domain" description="DUF4246" evidence="2">
    <location>
        <begin position="171"/>
        <end position="642"/>
    </location>
</feature>
<reference evidence="4" key="1">
    <citation type="submission" date="2023-10" db="EMBL/GenBank/DDBJ databases">
        <authorList>
            <person name="Noh H."/>
        </authorList>
    </citation>
    <scope>NUCLEOTIDE SEQUENCE</scope>
    <source>
        <strain evidence="4">DUCC4014</strain>
    </source>
</reference>
<dbReference type="InterPro" id="IPR049207">
    <property type="entry name" value="DUF4246_N"/>
</dbReference>
<feature type="domain" description="DUF4246" evidence="3">
    <location>
        <begin position="85"/>
        <end position="151"/>
    </location>
</feature>
<dbReference type="InterPro" id="IPR049192">
    <property type="entry name" value="DUF4246_C"/>
</dbReference>
<dbReference type="Pfam" id="PF21666">
    <property type="entry name" value="DUF4246_N"/>
    <property type="match status" value="1"/>
</dbReference>
<dbReference type="AlphaFoldDB" id="A0AAF0Y2M0"/>
<sequence>MADDDPAPPAALEEEALTDGPESADTGQPSEDDQTDDEAQSNDDESDEDGSYIAHEDDQYDEWEPYPPVVSDDEARKDGFKVNRPGFDLPVLTHLFDDDHFKLPAPTIGWSSNTPTLRERTMLWYMNKITDEPGWEVRVLDDALVEQWRAEVRTLPASDNGPPFTIGFTDRMFDWCIRELRDKAVLFKKTGYVGVLDCAAAVCKMDDDDELRHEVKSAIAKLEDDEFKDWREGTNGQVLDLVDPNLWSLCFGRTRVLPDREIGISDCLDNFGSGEVAPVPKHHQVSYTDYVCYADQWLPAEVTIDGEGKATFTSYINNLHPVDHADAYRALEHVLDRASPMLGEVYDRHVKWHIHVHGEEDDEDDEDDEDGGDDDGDGDGGSGDGEGDGAADTVDDDARQNPAAWSRIVYAQDDFTCEAPDICGNRGECSVYDTNDTYDDNRLAWYKKTHPTTQPEPREEYKFVGAGDGRPDAFHDEHMQVVVKVSNIYLTPENPSYAGEEWQIDGTLNEMVYATAVYYYDDENIADDSHLEFRTTVDKEMYGHNDGGYTSKNDLYYNFEEVYGIADASASDEPKVFEMGSVATREGRIIVYPNVMVHRASPIKLADPTKPGHRKTVTFYVLDLNRPVVSTANVPPQQLHWWLPRPALDGRLPPELAGMVRDEVGCPYDRDQATALRREFAARRAELSAELGVNKSGESWDYLRV</sequence>
<feature type="compositionally biased region" description="Acidic residues" evidence="1">
    <location>
        <begin position="359"/>
        <end position="378"/>
    </location>
</feature>
<evidence type="ECO:0000313" key="5">
    <source>
        <dbReference type="Proteomes" id="UP000827549"/>
    </source>
</evidence>
<dbReference type="EMBL" id="CP086715">
    <property type="protein sequence ID" value="WOO78955.1"/>
    <property type="molecule type" value="Genomic_DNA"/>
</dbReference>
<keyword evidence="5" id="KW-1185">Reference proteome</keyword>
<evidence type="ECO:0000256" key="1">
    <source>
        <dbReference type="SAM" id="MobiDB-lite"/>
    </source>
</evidence>
<dbReference type="RefSeq" id="XP_062624987.1">
    <property type="nucleotide sequence ID" value="XM_062769003.1"/>
</dbReference>
<evidence type="ECO:0000259" key="2">
    <source>
        <dbReference type="Pfam" id="PF14033"/>
    </source>
</evidence>
<accession>A0AAF0Y2M0</accession>
<organism evidence="4 5">
    <name type="scientific">Vanrija pseudolonga</name>
    <dbReference type="NCBI Taxonomy" id="143232"/>
    <lineage>
        <taxon>Eukaryota</taxon>
        <taxon>Fungi</taxon>
        <taxon>Dikarya</taxon>
        <taxon>Basidiomycota</taxon>
        <taxon>Agaricomycotina</taxon>
        <taxon>Tremellomycetes</taxon>
        <taxon>Trichosporonales</taxon>
        <taxon>Trichosporonaceae</taxon>
        <taxon>Vanrija</taxon>
    </lineage>
</organism>
<dbReference type="GeneID" id="87805739"/>
<dbReference type="Proteomes" id="UP000827549">
    <property type="component" value="Chromosome 2"/>
</dbReference>
<dbReference type="InterPro" id="IPR025340">
    <property type="entry name" value="DUF4246"/>
</dbReference>
<feature type="region of interest" description="Disordered" evidence="1">
    <location>
        <begin position="358"/>
        <end position="399"/>
    </location>
</feature>
<dbReference type="PANTHER" id="PTHR33119">
    <property type="entry name" value="IFI3P"/>
    <property type="match status" value="1"/>
</dbReference>
<dbReference type="Pfam" id="PF14033">
    <property type="entry name" value="DUF4246"/>
    <property type="match status" value="1"/>
</dbReference>
<feature type="region of interest" description="Disordered" evidence="1">
    <location>
        <begin position="1"/>
        <end position="76"/>
    </location>
</feature>
<name>A0AAF0Y2M0_9TREE</name>
<dbReference type="PANTHER" id="PTHR33119:SF1">
    <property type="entry name" value="FE2OG DIOXYGENASE DOMAIN-CONTAINING PROTEIN"/>
    <property type="match status" value="1"/>
</dbReference>
<gene>
    <name evidence="4" type="ORF">LOC62_02G002492</name>
</gene>